<dbReference type="Pfam" id="PF13175">
    <property type="entry name" value="AAA_15"/>
    <property type="match status" value="1"/>
</dbReference>
<dbReference type="PANTHER" id="PTHR43581">
    <property type="entry name" value="ATP/GTP PHOSPHATASE"/>
    <property type="match status" value="1"/>
</dbReference>
<gene>
    <name evidence="2" type="ORF">BKG76_01420</name>
</gene>
<name>A0A1S1LH95_9MYCO</name>
<dbReference type="STRING" id="948102.BKG76_01420"/>
<dbReference type="SUPFAM" id="SSF52540">
    <property type="entry name" value="P-loop containing nucleoside triphosphate hydrolases"/>
    <property type="match status" value="1"/>
</dbReference>
<dbReference type="Proteomes" id="UP000179616">
    <property type="component" value="Unassembled WGS sequence"/>
</dbReference>
<dbReference type="InterPro" id="IPR051396">
    <property type="entry name" value="Bact_Antivir_Def_Nuclease"/>
</dbReference>
<dbReference type="AlphaFoldDB" id="A0A1S1LH95"/>
<dbReference type="PANTHER" id="PTHR43581:SF4">
    <property type="entry name" value="ATP_GTP PHOSPHATASE"/>
    <property type="match status" value="1"/>
</dbReference>
<dbReference type="InterPro" id="IPR041685">
    <property type="entry name" value="AAA_GajA/Old/RecF-like"/>
</dbReference>
<dbReference type="CDD" id="cd00267">
    <property type="entry name" value="ABC_ATPase"/>
    <property type="match status" value="1"/>
</dbReference>
<evidence type="ECO:0000259" key="1">
    <source>
        <dbReference type="Pfam" id="PF13175"/>
    </source>
</evidence>
<accession>A0A1S1LH95</accession>
<sequence>MANIVPKTQLKKLVIDKFRALINVEVEFGDRITVVCGKNGTSKSSILGIAAQIFSFDRDYVKNEVLAFEQITGGPFKSQYSEHFRISETFDFPGSMTVGIELYDGYTEQAATARLELMKRQSKQGNTLPRPVVRNNSTAFGKDNASRNFTHPVIFLSLKRLYPIAARDYAIGDFGYLNQYKQDFISLTNEILNRNSAYATGTDGTISSAVAHGENYDQESVSAGEDNTGQIILALMSFKKLKEEYSDYKGGLLLIDEADAALFPTAQINLLKMLDRECRNLNIQVVMTSHSPVMIEYAFEQSKKFGRSYKTIYLSNTYGDVQVMQDWSWSQISADINTKTIDTVSGTSLPRINVYFEDKEAADFFAALMIRQPLKKFTAPLPEITLGCSNYLQLIQKKIPEFAERSVVCLDADQESAVGGKNYKTVVLLPGLLPPDQLIFEHLYNLTPDNEFWKNDLQFTRDVFTNAARELLNEFQISGSSVDVKKRLDAYCGEKKPREVFKRFYKSDEIQQLVSAGAKPYNPWRHWTDSNPVSTNEFLNSFKIAIRGVMRNAYAVDAVKFSGLVEVTPRKI</sequence>
<organism evidence="2 3">
    <name type="scientific">Mycobacteroides franklinii</name>
    <dbReference type="NCBI Taxonomy" id="948102"/>
    <lineage>
        <taxon>Bacteria</taxon>
        <taxon>Bacillati</taxon>
        <taxon>Actinomycetota</taxon>
        <taxon>Actinomycetes</taxon>
        <taxon>Mycobacteriales</taxon>
        <taxon>Mycobacteriaceae</taxon>
        <taxon>Mycobacteroides</taxon>
    </lineage>
</organism>
<evidence type="ECO:0000313" key="3">
    <source>
        <dbReference type="Proteomes" id="UP000179616"/>
    </source>
</evidence>
<reference evidence="2 3" key="1">
    <citation type="submission" date="2016-10" db="EMBL/GenBank/DDBJ databases">
        <title>Evaluation of Human, Veterinary and Environmental Mycobacterium chelonae Isolates by Core Genome Phylogenomic Analysis, Targeted Gene Comparison, and Anti-microbial Susceptibility Patterns: A Tale of Mistaken Identities.</title>
        <authorList>
            <person name="Fogelson S.B."/>
            <person name="Camus A.C."/>
            <person name="Lorenz W."/>
            <person name="Vasireddy R."/>
            <person name="Vasireddy S."/>
            <person name="Smith T."/>
            <person name="Brown-Elliott B.A."/>
            <person name="Wallace R.J.Jr."/>
            <person name="Hasan N.A."/>
            <person name="Reischl U."/>
            <person name="Sanchez S."/>
        </authorList>
    </citation>
    <scope>NUCLEOTIDE SEQUENCE [LARGE SCALE GENOMIC DNA]</scope>
    <source>
        <strain evidence="2 3">1559</strain>
    </source>
</reference>
<dbReference type="Gene3D" id="3.40.50.300">
    <property type="entry name" value="P-loop containing nucleotide triphosphate hydrolases"/>
    <property type="match status" value="2"/>
</dbReference>
<dbReference type="EMBL" id="MLIK01000004">
    <property type="protein sequence ID" value="OHU31363.1"/>
    <property type="molecule type" value="Genomic_DNA"/>
</dbReference>
<evidence type="ECO:0000313" key="2">
    <source>
        <dbReference type="EMBL" id="OHU31363.1"/>
    </source>
</evidence>
<feature type="domain" description="Endonuclease GajA/Old nuclease/RecF-like AAA" evidence="1">
    <location>
        <begin position="178"/>
        <end position="295"/>
    </location>
</feature>
<dbReference type="InterPro" id="IPR027417">
    <property type="entry name" value="P-loop_NTPase"/>
</dbReference>
<proteinExistence type="predicted"/>
<comment type="caution">
    <text evidence="2">The sequence shown here is derived from an EMBL/GenBank/DDBJ whole genome shotgun (WGS) entry which is preliminary data.</text>
</comment>
<protein>
    <recommendedName>
        <fullName evidence="1">Endonuclease GajA/Old nuclease/RecF-like AAA domain-containing protein</fullName>
    </recommendedName>
</protein>